<dbReference type="EMBL" id="KV722404">
    <property type="protein sequence ID" value="OCH90434.1"/>
    <property type="molecule type" value="Genomic_DNA"/>
</dbReference>
<evidence type="ECO:0000256" key="1">
    <source>
        <dbReference type="SAM" id="MobiDB-lite"/>
    </source>
</evidence>
<proteinExistence type="predicted"/>
<gene>
    <name evidence="2" type="ORF">OBBRIDRAFT_599338</name>
</gene>
<keyword evidence="3" id="KW-1185">Reference proteome</keyword>
<feature type="region of interest" description="Disordered" evidence="1">
    <location>
        <begin position="394"/>
        <end position="419"/>
    </location>
</feature>
<name>A0A8E2AYB5_9APHY</name>
<feature type="compositionally biased region" description="Low complexity" evidence="1">
    <location>
        <begin position="45"/>
        <end position="56"/>
    </location>
</feature>
<evidence type="ECO:0000313" key="3">
    <source>
        <dbReference type="Proteomes" id="UP000250043"/>
    </source>
</evidence>
<evidence type="ECO:0000313" key="2">
    <source>
        <dbReference type="EMBL" id="OCH90434.1"/>
    </source>
</evidence>
<dbReference type="OrthoDB" id="3071225at2759"/>
<protein>
    <submittedName>
        <fullName evidence="2">Uncharacterized protein</fullName>
    </submittedName>
</protein>
<organism evidence="2 3">
    <name type="scientific">Obba rivulosa</name>
    <dbReference type="NCBI Taxonomy" id="1052685"/>
    <lineage>
        <taxon>Eukaryota</taxon>
        <taxon>Fungi</taxon>
        <taxon>Dikarya</taxon>
        <taxon>Basidiomycota</taxon>
        <taxon>Agaricomycotina</taxon>
        <taxon>Agaricomycetes</taxon>
        <taxon>Polyporales</taxon>
        <taxon>Gelatoporiaceae</taxon>
        <taxon>Obba</taxon>
    </lineage>
</organism>
<accession>A0A8E2AYB5</accession>
<sequence length="446" mass="48141">MTPTNLLYESPVPLYAQQSVAVNEDQLWTNFPDAKLRHTEQRGRSPASASVCSASSGTLVDDDQSSLSARGEPDLPKGNPWVQDRAERARREFLLALVRKARQHSPSPVPSRPLFNPYAAPFQPAAARAAAAPAPASPTPAPVPVPPSLSQRTSALAVKPPWISTFRAGSVSGDRVVRRTYAQAVASAGWWDADALGLLAAKFVQRATEGYGPQLASVAPFARAVYDALAENDVEGGKRIAERFRMAIVYVVSQEFDAWWQSGAPTAIANSALEKTQSFLASALAIATFVAHLFVEGLIPRAYVLQCLQILVGDMRVIEEVHAVHAIVSHASAALCENVQEMAAFMHTFTARAAAIPDGASALGQMFNQAEVQAWVQEICQLVKEWCRSQVATSPRPAAASNVPPGLGYDNPRTPTAASSWTVRAPHRTRRAQVFRTYSEVAKMHT</sequence>
<dbReference type="AlphaFoldDB" id="A0A8E2AYB5"/>
<dbReference type="Proteomes" id="UP000250043">
    <property type="component" value="Unassembled WGS sequence"/>
</dbReference>
<reference evidence="2 3" key="1">
    <citation type="submission" date="2016-07" db="EMBL/GenBank/DDBJ databases">
        <title>Draft genome of the white-rot fungus Obba rivulosa 3A-2.</title>
        <authorList>
            <consortium name="DOE Joint Genome Institute"/>
            <person name="Miettinen O."/>
            <person name="Riley R."/>
            <person name="Acob R."/>
            <person name="Barry K."/>
            <person name="Cullen D."/>
            <person name="De Vries R."/>
            <person name="Hainaut M."/>
            <person name="Hatakka A."/>
            <person name="Henrissat B."/>
            <person name="Hilden K."/>
            <person name="Kuo R."/>
            <person name="Labutti K."/>
            <person name="Lipzen A."/>
            <person name="Makela M.R."/>
            <person name="Sandor L."/>
            <person name="Spatafora J.W."/>
            <person name="Grigoriev I.V."/>
            <person name="Hibbett D.S."/>
        </authorList>
    </citation>
    <scope>NUCLEOTIDE SEQUENCE [LARGE SCALE GENOMIC DNA]</scope>
    <source>
        <strain evidence="2 3">3A-2</strain>
    </source>
</reference>
<feature type="region of interest" description="Disordered" evidence="1">
    <location>
        <begin position="38"/>
        <end position="84"/>
    </location>
</feature>